<dbReference type="ExpressionAtlas" id="A0A2K3DLN1">
    <property type="expression patterns" value="differential"/>
</dbReference>
<keyword evidence="7 9" id="KW-0472">Membrane</keyword>
<feature type="region of interest" description="Disordered" evidence="8">
    <location>
        <begin position="356"/>
        <end position="399"/>
    </location>
</feature>
<keyword evidence="2" id="KW-0813">Transport</keyword>
<protein>
    <submittedName>
        <fullName evidence="10">Uncharacterized protein</fullName>
    </submittedName>
</protein>
<feature type="compositionally biased region" description="Basic and acidic residues" evidence="8">
    <location>
        <begin position="13"/>
        <end position="30"/>
    </location>
</feature>
<sequence length="706" mass="75135">MSAPAAPSTAPTHDVEHGGRDGRVHDENGRDLEEQPLIHIGYNPNSRWHRFKKVMFEPPKATVSIYADIPFNHAEWKRHRNAAWRHRPQPALFARVAGGFWWQLTYVFLVSLFVGLYHHHIAPITTASSKLATAFNLTTFALSLLLVFRTNSSYSRWWEARTIWGSVVNLSRNVCRQSLLWLPAREARVAVRWMMAAPYLLKCHLRFNASVRENVSHILMPQELEWVLGWTHRPNAAATVIVNAVAAAKLDTNRELVLMELINLFIDNVGKCERIFKTPIPAAYTRHTSRYLMIYLTVLPMVLWNSLSWWSLVASVLITFLLLGTENIGVQLEEPFRVLPLDDMCRGIEATLREMERQHSKLEPQLSGWMTDPAGLTRSSSESSLDSFQDGPADGPSDEAALRRFHHIPPPAPLAAAAAMVMRASFRRTSSMSVSASHHSPAAGGGGGAALPILGGNRTATGSGDLSHHLFPGGYPHISAGAVAPHYPWGAARDSRTGPADAAAGDRSTSQGAAGHGGGDYSHGGPHGSVHFPHHIRHQHRHLPQNPLDMPAGAAAGGSAHPLTSPGGGPGGSGLGGLVAAAKSAVSRLSHEAHSTGGTGRSANTSSHYQLSSISAAAAGMVKEKRGSGGGGGGDRGAAQSSSPFAHHEQQEQAQALQRVVPAGEVDAAGVGVCAEAAAAEGGRSGGGGAAAHDAGAGAGPHDKHV</sequence>
<feature type="region of interest" description="Disordered" evidence="8">
    <location>
        <begin position="680"/>
        <end position="706"/>
    </location>
</feature>
<dbReference type="GO" id="GO:0042651">
    <property type="term" value="C:thylakoid membrane"/>
    <property type="evidence" value="ECO:0000318"/>
    <property type="project" value="GO_Central"/>
</dbReference>
<dbReference type="RefSeq" id="XP_042923210.1">
    <property type="nucleotide sequence ID" value="XM_043064642.1"/>
</dbReference>
<proteinExistence type="predicted"/>
<evidence type="ECO:0000256" key="2">
    <source>
        <dbReference type="ARBA" id="ARBA00022448"/>
    </source>
</evidence>
<feature type="region of interest" description="Disordered" evidence="8">
    <location>
        <begin position="490"/>
        <end position="576"/>
    </location>
</feature>
<feature type="transmembrane region" description="Helical" evidence="9">
    <location>
        <begin position="294"/>
        <end position="323"/>
    </location>
</feature>
<dbReference type="InterPro" id="IPR044669">
    <property type="entry name" value="YneE/VCCN1/2-like"/>
</dbReference>
<dbReference type="Gramene" id="PNW81421">
    <property type="protein sequence ID" value="PNW81421"/>
    <property type="gene ID" value="CHLRE_07g355300v5"/>
</dbReference>
<keyword evidence="4 9" id="KW-0812">Transmembrane</keyword>
<dbReference type="AlphaFoldDB" id="A0A2K3DLN1"/>
<dbReference type="GeneID" id="5727609"/>
<evidence type="ECO:0000256" key="5">
    <source>
        <dbReference type="ARBA" id="ARBA00022989"/>
    </source>
</evidence>
<feature type="compositionally biased region" description="Gly residues" evidence="8">
    <location>
        <begin position="514"/>
        <end position="527"/>
    </location>
</feature>
<gene>
    <name evidence="10" type="ORF">CHLRE_07g355300v5</name>
</gene>
<feature type="region of interest" description="Disordered" evidence="8">
    <location>
        <begin position="622"/>
        <end position="657"/>
    </location>
</feature>
<dbReference type="GO" id="GO:0005247">
    <property type="term" value="F:voltage-gated chloride channel activity"/>
    <property type="evidence" value="ECO:0000318"/>
    <property type="project" value="GO_Central"/>
</dbReference>
<organism evidence="10 11">
    <name type="scientific">Chlamydomonas reinhardtii</name>
    <name type="common">Chlamydomonas smithii</name>
    <dbReference type="NCBI Taxonomy" id="3055"/>
    <lineage>
        <taxon>Eukaryota</taxon>
        <taxon>Viridiplantae</taxon>
        <taxon>Chlorophyta</taxon>
        <taxon>core chlorophytes</taxon>
        <taxon>Chlorophyceae</taxon>
        <taxon>CS clade</taxon>
        <taxon>Chlamydomonadales</taxon>
        <taxon>Chlamydomonadaceae</taxon>
        <taxon>Chlamydomonas</taxon>
    </lineage>
</organism>
<keyword evidence="11" id="KW-1185">Reference proteome</keyword>
<dbReference type="Proteomes" id="UP000006906">
    <property type="component" value="Chromosome 7"/>
</dbReference>
<feature type="compositionally biased region" description="Gly residues" evidence="8">
    <location>
        <begin position="566"/>
        <end position="576"/>
    </location>
</feature>
<dbReference type="InParanoid" id="A0A2K3DLN1"/>
<dbReference type="EMBL" id="CM008968">
    <property type="protein sequence ID" value="PNW81421.1"/>
    <property type="molecule type" value="Genomic_DNA"/>
</dbReference>
<dbReference type="OrthoDB" id="506538at2759"/>
<evidence type="ECO:0000256" key="6">
    <source>
        <dbReference type="ARBA" id="ARBA00023065"/>
    </source>
</evidence>
<dbReference type="PANTHER" id="PTHR33281:SF19">
    <property type="entry name" value="VOLTAGE-DEPENDENT ANION CHANNEL-FORMING PROTEIN YNEE"/>
    <property type="match status" value="1"/>
</dbReference>
<dbReference type="Pfam" id="PF25539">
    <property type="entry name" value="Bestrophin_2"/>
    <property type="match status" value="1"/>
</dbReference>
<keyword evidence="5 9" id="KW-1133">Transmembrane helix</keyword>
<name>A0A2K3DLN1_CHLRE</name>
<feature type="transmembrane region" description="Helical" evidence="9">
    <location>
        <begin position="92"/>
        <end position="117"/>
    </location>
</feature>
<dbReference type="GO" id="GO:0019684">
    <property type="term" value="P:photosynthesis, light reaction"/>
    <property type="evidence" value="ECO:0000318"/>
    <property type="project" value="GO_Central"/>
</dbReference>
<evidence type="ECO:0000256" key="8">
    <source>
        <dbReference type="SAM" id="MobiDB-lite"/>
    </source>
</evidence>
<evidence type="ECO:0000256" key="7">
    <source>
        <dbReference type="ARBA" id="ARBA00023136"/>
    </source>
</evidence>
<dbReference type="GO" id="GO:0005886">
    <property type="term" value="C:plasma membrane"/>
    <property type="evidence" value="ECO:0007669"/>
    <property type="project" value="UniProtKB-SubCell"/>
</dbReference>
<evidence type="ECO:0000256" key="9">
    <source>
        <dbReference type="SAM" id="Phobius"/>
    </source>
</evidence>
<accession>A0A2K3DLN1</accession>
<evidence type="ECO:0000313" key="10">
    <source>
        <dbReference type="EMBL" id="PNW81421.1"/>
    </source>
</evidence>
<feature type="region of interest" description="Disordered" evidence="8">
    <location>
        <begin position="1"/>
        <end position="30"/>
    </location>
</feature>
<evidence type="ECO:0000256" key="4">
    <source>
        <dbReference type="ARBA" id="ARBA00022692"/>
    </source>
</evidence>
<dbReference type="STRING" id="3055.A0A2K3DLN1"/>
<feature type="compositionally biased region" description="Basic residues" evidence="8">
    <location>
        <begin position="532"/>
        <end position="543"/>
    </location>
</feature>
<evidence type="ECO:0000313" key="11">
    <source>
        <dbReference type="Proteomes" id="UP000006906"/>
    </source>
</evidence>
<feature type="compositionally biased region" description="Low complexity" evidence="8">
    <location>
        <begin position="1"/>
        <end position="12"/>
    </location>
</feature>
<dbReference type="KEGG" id="cre:CHLRE_07g355300v5"/>
<reference evidence="10 11" key="1">
    <citation type="journal article" date="2007" name="Science">
        <title>The Chlamydomonas genome reveals the evolution of key animal and plant functions.</title>
        <authorList>
            <person name="Merchant S.S."/>
            <person name="Prochnik S.E."/>
            <person name="Vallon O."/>
            <person name="Harris E.H."/>
            <person name="Karpowicz S.J."/>
            <person name="Witman G.B."/>
            <person name="Terry A."/>
            <person name="Salamov A."/>
            <person name="Fritz-Laylin L.K."/>
            <person name="Marechal-Drouard L."/>
            <person name="Marshall W.F."/>
            <person name="Qu L.H."/>
            <person name="Nelson D.R."/>
            <person name="Sanderfoot A.A."/>
            <person name="Spalding M.H."/>
            <person name="Kapitonov V.V."/>
            <person name="Ren Q."/>
            <person name="Ferris P."/>
            <person name="Lindquist E."/>
            <person name="Shapiro H."/>
            <person name="Lucas S.M."/>
            <person name="Grimwood J."/>
            <person name="Schmutz J."/>
            <person name="Cardol P."/>
            <person name="Cerutti H."/>
            <person name="Chanfreau G."/>
            <person name="Chen C.L."/>
            <person name="Cognat V."/>
            <person name="Croft M.T."/>
            <person name="Dent R."/>
            <person name="Dutcher S."/>
            <person name="Fernandez E."/>
            <person name="Fukuzawa H."/>
            <person name="Gonzalez-Ballester D."/>
            <person name="Gonzalez-Halphen D."/>
            <person name="Hallmann A."/>
            <person name="Hanikenne M."/>
            <person name="Hippler M."/>
            <person name="Inwood W."/>
            <person name="Jabbari K."/>
            <person name="Kalanon M."/>
            <person name="Kuras R."/>
            <person name="Lefebvre P.A."/>
            <person name="Lemaire S.D."/>
            <person name="Lobanov A.V."/>
            <person name="Lohr M."/>
            <person name="Manuell A."/>
            <person name="Meier I."/>
            <person name="Mets L."/>
            <person name="Mittag M."/>
            <person name="Mittelmeier T."/>
            <person name="Moroney J.V."/>
            <person name="Moseley J."/>
            <person name="Napoli C."/>
            <person name="Nedelcu A.M."/>
            <person name="Niyogi K."/>
            <person name="Novoselov S.V."/>
            <person name="Paulsen I.T."/>
            <person name="Pazour G."/>
            <person name="Purton S."/>
            <person name="Ral J.P."/>
            <person name="Riano-Pachon D.M."/>
            <person name="Riekhof W."/>
            <person name="Rymarquis L."/>
            <person name="Schroda M."/>
            <person name="Stern D."/>
            <person name="Umen J."/>
            <person name="Willows R."/>
            <person name="Wilson N."/>
            <person name="Zimmer S.L."/>
            <person name="Allmer J."/>
            <person name="Balk J."/>
            <person name="Bisova K."/>
            <person name="Chen C.J."/>
            <person name="Elias M."/>
            <person name="Gendler K."/>
            <person name="Hauser C."/>
            <person name="Lamb M.R."/>
            <person name="Ledford H."/>
            <person name="Long J.C."/>
            <person name="Minagawa J."/>
            <person name="Page M.D."/>
            <person name="Pan J."/>
            <person name="Pootakham W."/>
            <person name="Roje S."/>
            <person name="Rose A."/>
            <person name="Stahlberg E."/>
            <person name="Terauchi A.M."/>
            <person name="Yang P."/>
            <person name="Ball S."/>
            <person name="Bowler C."/>
            <person name="Dieckmann C.L."/>
            <person name="Gladyshev V.N."/>
            <person name="Green P."/>
            <person name="Jorgensen R."/>
            <person name="Mayfield S."/>
            <person name="Mueller-Roeber B."/>
            <person name="Rajamani S."/>
            <person name="Sayre R.T."/>
            <person name="Brokstein P."/>
            <person name="Dubchak I."/>
            <person name="Goodstein D."/>
            <person name="Hornick L."/>
            <person name="Huang Y.W."/>
            <person name="Jhaveri J."/>
            <person name="Luo Y."/>
            <person name="Martinez D."/>
            <person name="Ngau W.C."/>
            <person name="Otillar B."/>
            <person name="Poliakov A."/>
            <person name="Porter A."/>
            <person name="Szajkowski L."/>
            <person name="Werner G."/>
            <person name="Zhou K."/>
            <person name="Grigoriev I.V."/>
            <person name="Rokhsar D.S."/>
            <person name="Grossman A.R."/>
        </authorList>
    </citation>
    <scope>NUCLEOTIDE SEQUENCE [LARGE SCALE GENOMIC DNA]</scope>
    <source>
        <strain evidence="11">CC-503</strain>
    </source>
</reference>
<feature type="transmembrane region" description="Helical" evidence="9">
    <location>
        <begin position="129"/>
        <end position="148"/>
    </location>
</feature>
<comment type="subcellular location">
    <subcellularLocation>
        <location evidence="1">Cell membrane</location>
        <topology evidence="1">Multi-pass membrane protein</topology>
    </subcellularLocation>
</comment>
<evidence type="ECO:0000256" key="1">
    <source>
        <dbReference type="ARBA" id="ARBA00004651"/>
    </source>
</evidence>
<dbReference type="PaxDb" id="3055-EDO97248"/>
<keyword evidence="3" id="KW-1003">Cell membrane</keyword>
<feature type="region of interest" description="Disordered" evidence="8">
    <location>
        <begin position="589"/>
        <end position="609"/>
    </location>
</feature>
<evidence type="ECO:0000256" key="3">
    <source>
        <dbReference type="ARBA" id="ARBA00022475"/>
    </source>
</evidence>
<dbReference type="PANTHER" id="PTHR33281">
    <property type="entry name" value="UPF0187 PROTEIN YNEE"/>
    <property type="match status" value="1"/>
</dbReference>
<keyword evidence="6" id="KW-0406">Ion transport</keyword>